<comment type="caution">
    <text evidence="1">The sequence shown here is derived from an EMBL/GenBank/DDBJ whole genome shotgun (WGS) entry which is preliminary data.</text>
</comment>
<dbReference type="AlphaFoldDB" id="A0AAD8UZN0"/>
<dbReference type="RefSeq" id="XP_060409401.1">
    <property type="nucleotide sequence ID" value="XM_060558914.1"/>
</dbReference>
<sequence>MFPDISKRDGIHISGRMSIASSQSGAGFRILCQWHSLASLNFTIPRTDTARARRLAELPFCIYSSW</sequence>
<evidence type="ECO:0000313" key="1">
    <source>
        <dbReference type="EMBL" id="KAK1573822.1"/>
    </source>
</evidence>
<evidence type="ECO:0000313" key="2">
    <source>
        <dbReference type="Proteomes" id="UP001230504"/>
    </source>
</evidence>
<dbReference type="EMBL" id="JAHLJV010000085">
    <property type="protein sequence ID" value="KAK1573822.1"/>
    <property type="molecule type" value="Genomic_DNA"/>
</dbReference>
<reference evidence="1" key="1">
    <citation type="submission" date="2021-06" db="EMBL/GenBank/DDBJ databases">
        <title>Comparative genomics, transcriptomics and evolutionary studies reveal genomic signatures of adaptation to plant cell wall in hemibiotrophic fungi.</title>
        <authorList>
            <consortium name="DOE Joint Genome Institute"/>
            <person name="Baroncelli R."/>
            <person name="Diaz J.F."/>
            <person name="Benocci T."/>
            <person name="Peng M."/>
            <person name="Battaglia E."/>
            <person name="Haridas S."/>
            <person name="Andreopoulos W."/>
            <person name="Labutti K."/>
            <person name="Pangilinan J."/>
            <person name="Floch G.L."/>
            <person name="Makela M.R."/>
            <person name="Henrissat B."/>
            <person name="Grigoriev I.V."/>
            <person name="Crouch J.A."/>
            <person name="De Vries R.P."/>
            <person name="Sukno S.A."/>
            <person name="Thon M.R."/>
        </authorList>
    </citation>
    <scope>NUCLEOTIDE SEQUENCE</scope>
    <source>
        <strain evidence="1">CBS 125086</strain>
    </source>
</reference>
<organism evidence="1 2">
    <name type="scientific">Colletotrichum navitas</name>
    <dbReference type="NCBI Taxonomy" id="681940"/>
    <lineage>
        <taxon>Eukaryota</taxon>
        <taxon>Fungi</taxon>
        <taxon>Dikarya</taxon>
        <taxon>Ascomycota</taxon>
        <taxon>Pezizomycotina</taxon>
        <taxon>Sordariomycetes</taxon>
        <taxon>Hypocreomycetidae</taxon>
        <taxon>Glomerellales</taxon>
        <taxon>Glomerellaceae</taxon>
        <taxon>Colletotrichum</taxon>
        <taxon>Colletotrichum graminicola species complex</taxon>
    </lineage>
</organism>
<name>A0AAD8UZN0_9PEZI</name>
<keyword evidence="2" id="KW-1185">Reference proteome</keyword>
<protein>
    <submittedName>
        <fullName evidence="1">Uncharacterized protein</fullName>
    </submittedName>
</protein>
<dbReference type="GeneID" id="85443154"/>
<dbReference type="Proteomes" id="UP001230504">
    <property type="component" value="Unassembled WGS sequence"/>
</dbReference>
<gene>
    <name evidence="1" type="ORF">LY79DRAFT_567718</name>
</gene>
<proteinExistence type="predicted"/>
<accession>A0AAD8UZN0</accession>